<organism evidence="1 2">
    <name type="scientific">Cytophaga hutchinsonii (strain ATCC 33406 / DSM 1761 / CIP 103989 / NBRC 15051 / NCIMB 9469 / D465)</name>
    <dbReference type="NCBI Taxonomy" id="269798"/>
    <lineage>
        <taxon>Bacteria</taxon>
        <taxon>Pseudomonadati</taxon>
        <taxon>Bacteroidota</taxon>
        <taxon>Cytophagia</taxon>
        <taxon>Cytophagales</taxon>
        <taxon>Cytophagaceae</taxon>
        <taxon>Cytophaga</taxon>
    </lineage>
</organism>
<keyword evidence="2" id="KW-1185">Reference proteome</keyword>
<proteinExistence type="predicted"/>
<evidence type="ECO:0008006" key="3">
    <source>
        <dbReference type="Google" id="ProtNLM"/>
    </source>
</evidence>
<sequence length="226" mass="24761">MKGSVITADLVNSSGMSFDQKDRLLESIRQRLLQLQSSGILASSQLYRGDSFQCLLRNPVNGLRAALILKTYIKSLDPATLRSSPVKHSASGLIFIDKMFDVRVSIGMGEVINNITDPGLSDGEAFQLSGRKLDEMKKQKLTFAISTDDIYKEELITLSALLDFIISKTTALQCEVITFKLAGLTEVDIAERLAVHQSAVNQRAAAAGWSAIENAVKRFETIYSNG</sequence>
<dbReference type="EMBL" id="CP000383">
    <property type="protein sequence ID" value="ABG58357.1"/>
    <property type="molecule type" value="Genomic_DNA"/>
</dbReference>
<gene>
    <name evidence="1" type="ordered locus">CHU_1080</name>
</gene>
<dbReference type="KEGG" id="chu:CHU_1080"/>
<dbReference type="RefSeq" id="WP_011584472.1">
    <property type="nucleotide sequence ID" value="NC_008255.1"/>
</dbReference>
<protein>
    <recommendedName>
        <fullName evidence="3">Fumarate hydratase</fullName>
    </recommendedName>
</protein>
<dbReference type="Proteomes" id="UP000001822">
    <property type="component" value="Chromosome"/>
</dbReference>
<accession>A0A6N4SQ24</accession>
<dbReference type="AlphaFoldDB" id="A0A6N4SQ24"/>
<dbReference type="OrthoDB" id="7064118at2"/>
<evidence type="ECO:0000313" key="2">
    <source>
        <dbReference type="Proteomes" id="UP000001822"/>
    </source>
</evidence>
<name>A0A6N4SQ24_CYTH3</name>
<reference evidence="1 2" key="1">
    <citation type="journal article" date="2007" name="Appl. Environ. Microbiol.">
        <title>Genome sequence of the cellulolytic gliding bacterium Cytophaga hutchinsonii.</title>
        <authorList>
            <person name="Xie G."/>
            <person name="Bruce D.C."/>
            <person name="Challacombe J.F."/>
            <person name="Chertkov O."/>
            <person name="Detter J.C."/>
            <person name="Gilna P."/>
            <person name="Han C.S."/>
            <person name="Lucas S."/>
            <person name="Misra M."/>
            <person name="Myers G.L."/>
            <person name="Richardson P."/>
            <person name="Tapia R."/>
            <person name="Thayer N."/>
            <person name="Thompson L.S."/>
            <person name="Brettin T.S."/>
            <person name="Henrissat B."/>
            <person name="Wilson D.B."/>
            <person name="McBride M.J."/>
        </authorList>
    </citation>
    <scope>NUCLEOTIDE SEQUENCE [LARGE SCALE GENOMIC DNA]</scope>
    <source>
        <strain evidence="2">ATCC 33406 / DSM 1761 / CIP 103989 / NBRC 15051 / NCIMB 9469 / D465</strain>
    </source>
</reference>
<evidence type="ECO:0000313" key="1">
    <source>
        <dbReference type="EMBL" id="ABG58357.1"/>
    </source>
</evidence>